<reference evidence="1" key="1">
    <citation type="submission" date="2008-01" db="EMBL/GenBank/DDBJ databases">
        <title>Complete sequence of chromosome of Caulobacter sp. K31.</title>
        <authorList>
            <consortium name="US DOE Joint Genome Institute"/>
            <person name="Copeland A."/>
            <person name="Lucas S."/>
            <person name="Lapidus A."/>
            <person name="Barry K."/>
            <person name="Glavina del Rio T."/>
            <person name="Dalin E."/>
            <person name="Tice H."/>
            <person name="Pitluck S."/>
            <person name="Bruce D."/>
            <person name="Goodwin L."/>
            <person name="Thompson L.S."/>
            <person name="Brettin T."/>
            <person name="Detter J.C."/>
            <person name="Han C."/>
            <person name="Schmutz J."/>
            <person name="Larimer F."/>
            <person name="Land M."/>
            <person name="Hauser L."/>
            <person name="Kyrpides N."/>
            <person name="Kim E."/>
            <person name="Stephens C."/>
            <person name="Richardson P."/>
        </authorList>
    </citation>
    <scope>NUCLEOTIDE SEQUENCE [LARGE SCALE GENOMIC DNA]</scope>
    <source>
        <strain evidence="1">K31</strain>
    </source>
</reference>
<evidence type="ECO:0000313" key="1">
    <source>
        <dbReference type="EMBL" id="ABZ72588.1"/>
    </source>
</evidence>
<organism evidence="1">
    <name type="scientific">Caulobacter sp. (strain K31)</name>
    <dbReference type="NCBI Taxonomy" id="366602"/>
    <lineage>
        <taxon>Bacteria</taxon>
        <taxon>Pseudomonadati</taxon>
        <taxon>Pseudomonadota</taxon>
        <taxon>Alphaproteobacteria</taxon>
        <taxon>Caulobacterales</taxon>
        <taxon>Caulobacteraceae</taxon>
        <taxon>Caulobacter</taxon>
    </lineage>
</organism>
<accession>B0T607</accession>
<dbReference type="HOGENOM" id="CLU_076645_1_1_5"/>
<proteinExistence type="predicted"/>
<dbReference type="Pfam" id="PF13376">
    <property type="entry name" value="OmdA"/>
    <property type="match status" value="1"/>
</dbReference>
<sequence>MSETKSGLPILGFASSADWEAWLAAQPADSPGLWLKLAKSGSGVSSVSKPEAIEGALIHGWIDGQLETYDDRFWLTRFTPRKARSKWSANNRATALALIAAGRMAPAGQAQVDAAQADGRWDAAYAPQSRAEVPDDLAAALDASPAAKALFDRLDAANRYAVLYRVHDARTDKTRAARIDKFVTMLARGETIYPLKAKG</sequence>
<dbReference type="eggNOG" id="COG4430">
    <property type="taxonomic scope" value="Bacteria"/>
</dbReference>
<dbReference type="KEGG" id="cak:Caul_3461"/>
<evidence type="ECO:0008006" key="2">
    <source>
        <dbReference type="Google" id="ProtNLM"/>
    </source>
</evidence>
<dbReference type="STRING" id="366602.Caul_3461"/>
<dbReference type="OrthoDB" id="9796999at2"/>
<gene>
    <name evidence="1" type="ordered locus">Caul_3461</name>
</gene>
<dbReference type="AlphaFoldDB" id="B0T607"/>
<protein>
    <recommendedName>
        <fullName evidence="2">Bacteriocin-protection protein</fullName>
    </recommendedName>
</protein>
<dbReference type="EMBL" id="CP000927">
    <property type="protein sequence ID" value="ABZ72588.1"/>
    <property type="molecule type" value="Genomic_DNA"/>
</dbReference>
<name>B0T607_CAUSK</name>